<protein>
    <recommendedName>
        <fullName evidence="3">DUF2785 domain-containing protein</fullName>
    </recommendedName>
</protein>
<gene>
    <name evidence="1" type="ORF">G9H61_07500</name>
</gene>
<evidence type="ECO:0000313" key="2">
    <source>
        <dbReference type="Proteomes" id="UP001321186"/>
    </source>
</evidence>
<dbReference type="RefSeq" id="WP_269010076.1">
    <property type="nucleotide sequence ID" value="NZ_JAANOH010000002.1"/>
</dbReference>
<proteinExistence type="predicted"/>
<name>A0ABT4JG82_9BACT</name>
<organism evidence="1 2">
    <name type="scientific">Aquirufa ecclesiirivi</name>
    <dbReference type="NCBI Taxonomy" id="2715124"/>
    <lineage>
        <taxon>Bacteria</taxon>
        <taxon>Pseudomonadati</taxon>
        <taxon>Bacteroidota</taxon>
        <taxon>Cytophagia</taxon>
        <taxon>Cytophagales</taxon>
        <taxon>Flectobacillaceae</taxon>
        <taxon>Aquirufa</taxon>
    </lineage>
</organism>
<sequence>MVKAPDDIEEIISSMNNLPVDDFLGYSPNDMTYLLYDALEKNSPVQFLDKIDDGTLDKMPLFRIVEAYIKIIQREKHIKLTPLGALPRKVIKELYDLRFLLDDFIEIGLYKLWKEEDCISIRSARLTAELAGLVRKTNGKLSLTKVAINLLETNNRQQMFQKFFKAFVNKFPWSYNDAYPEVPLGQFGWAFSVILLGKFGNEVQTDKFYANLYGKAFPNLYTFFQDDSSNEDRQFNRCYSIRTFHRFMLWFGFITIEKKEIISTGHEPIQSTHILSSVFKITN</sequence>
<accession>A0ABT4JG82</accession>
<evidence type="ECO:0000313" key="1">
    <source>
        <dbReference type="EMBL" id="MCZ2475285.1"/>
    </source>
</evidence>
<evidence type="ECO:0008006" key="3">
    <source>
        <dbReference type="Google" id="ProtNLM"/>
    </source>
</evidence>
<reference evidence="1 2" key="1">
    <citation type="submission" date="2020-03" db="EMBL/GenBank/DDBJ databases">
        <authorList>
            <person name="Pitt A."/>
            <person name="Hahn M.W."/>
        </authorList>
    </citation>
    <scope>NUCLEOTIDE SEQUENCE [LARGE SCALE GENOMIC DNA]</scope>
    <source>
        <strain evidence="1 2">5A-MARBSE</strain>
    </source>
</reference>
<dbReference type="Proteomes" id="UP001321186">
    <property type="component" value="Unassembled WGS sequence"/>
</dbReference>
<keyword evidence="2" id="KW-1185">Reference proteome</keyword>
<comment type="caution">
    <text evidence="1">The sequence shown here is derived from an EMBL/GenBank/DDBJ whole genome shotgun (WGS) entry which is preliminary data.</text>
</comment>
<dbReference type="EMBL" id="JAANOH010000002">
    <property type="protein sequence ID" value="MCZ2475285.1"/>
    <property type="molecule type" value="Genomic_DNA"/>
</dbReference>